<evidence type="ECO:0000313" key="3">
    <source>
        <dbReference type="EMBL" id="GBG00222.1"/>
    </source>
</evidence>
<feature type="region of interest" description="Disordered" evidence="2">
    <location>
        <begin position="656"/>
        <end position="733"/>
    </location>
</feature>
<gene>
    <name evidence="3" type="ORF">Rsub_12707</name>
</gene>
<dbReference type="InterPro" id="IPR004000">
    <property type="entry name" value="Actin"/>
</dbReference>
<feature type="compositionally biased region" description="Low complexity" evidence="2">
    <location>
        <begin position="400"/>
        <end position="420"/>
    </location>
</feature>
<dbReference type="PANTHER" id="PTHR11937">
    <property type="entry name" value="ACTIN"/>
    <property type="match status" value="1"/>
</dbReference>
<dbReference type="FunCoup" id="A0A2V0PK86">
    <property type="interactions" value="1739"/>
</dbReference>
<protein>
    <submittedName>
        <fullName evidence="3">Uncharacterized protein</fullName>
    </submittedName>
</protein>
<keyword evidence="4" id="KW-1185">Reference proteome</keyword>
<organism evidence="3 4">
    <name type="scientific">Raphidocelis subcapitata</name>
    <dbReference type="NCBI Taxonomy" id="307507"/>
    <lineage>
        <taxon>Eukaryota</taxon>
        <taxon>Viridiplantae</taxon>
        <taxon>Chlorophyta</taxon>
        <taxon>core chlorophytes</taxon>
        <taxon>Chlorophyceae</taxon>
        <taxon>CS clade</taxon>
        <taxon>Sphaeropleales</taxon>
        <taxon>Selenastraceae</taxon>
        <taxon>Raphidocelis</taxon>
    </lineage>
</organism>
<feature type="region of interest" description="Disordered" evidence="2">
    <location>
        <begin position="540"/>
        <end position="608"/>
    </location>
</feature>
<feature type="region of interest" description="Disordered" evidence="2">
    <location>
        <begin position="1"/>
        <end position="23"/>
    </location>
</feature>
<feature type="compositionally biased region" description="Low complexity" evidence="2">
    <location>
        <begin position="672"/>
        <end position="683"/>
    </location>
</feature>
<feature type="compositionally biased region" description="Basic and acidic residues" evidence="2">
    <location>
        <begin position="455"/>
        <end position="477"/>
    </location>
</feature>
<feature type="region of interest" description="Disordered" evidence="2">
    <location>
        <begin position="390"/>
        <end position="420"/>
    </location>
</feature>
<dbReference type="Pfam" id="PF00022">
    <property type="entry name" value="Actin"/>
    <property type="match status" value="2"/>
</dbReference>
<accession>A0A2V0PK86</accession>
<feature type="compositionally biased region" description="Low complexity" evidence="2">
    <location>
        <begin position="703"/>
        <end position="733"/>
    </location>
</feature>
<proteinExistence type="inferred from homology"/>
<dbReference type="STRING" id="307507.A0A2V0PK86"/>
<feature type="compositionally biased region" description="Basic and acidic residues" evidence="2">
    <location>
        <begin position="580"/>
        <end position="589"/>
    </location>
</feature>
<evidence type="ECO:0000256" key="1">
    <source>
        <dbReference type="RuleBase" id="RU000487"/>
    </source>
</evidence>
<dbReference type="SMART" id="SM00268">
    <property type="entry name" value="ACTIN"/>
    <property type="match status" value="1"/>
</dbReference>
<dbReference type="OrthoDB" id="7340501at2759"/>
<dbReference type="EMBL" id="BDRX01000201">
    <property type="protein sequence ID" value="GBG00222.1"/>
    <property type="molecule type" value="Genomic_DNA"/>
</dbReference>
<dbReference type="AlphaFoldDB" id="A0A2V0PK86"/>
<dbReference type="InParanoid" id="A0A2V0PK86"/>
<comment type="caution">
    <text evidence="3">The sequence shown here is derived from an EMBL/GenBank/DDBJ whole genome shotgun (WGS) entry which is preliminary data.</text>
</comment>
<dbReference type="FunFam" id="3.30.420.40:FF:000502">
    <property type="entry name" value="Actin-Related Proteins"/>
    <property type="match status" value="1"/>
</dbReference>
<feature type="compositionally biased region" description="Acidic residues" evidence="2">
    <location>
        <begin position="566"/>
        <end position="579"/>
    </location>
</feature>
<feature type="region of interest" description="Disordered" evidence="2">
    <location>
        <begin position="302"/>
        <end position="322"/>
    </location>
</feature>
<feature type="region of interest" description="Disordered" evidence="2">
    <location>
        <begin position="440"/>
        <end position="477"/>
    </location>
</feature>
<sequence length="883" mass="91447">MTDAQQLPIYPLPDPGAAFSRPAREEYGPYLDGRPLVIDNGSHTVKAGWAGEEGPRLEFRSQVTKARPRGGGAHQRVCVGDWGPGAKGWEFSKGAIRTPFEGGVVVNYEGQEALFDYAFDRLGIAGGRVDHPLVVTEPPLNPSAGRAALAELCFETYGAPALHLVDGGAAAFSMHRARGSLGNCGVAVVVGHSCTTVVPVINGRPAWHAALRCGAAGALLTDHLTQLLRLRHPSLPPGLLPEGAVEALKEAHCAVAGDYRTLLGEVAARPDTAGGHGVRIQLPLSRPVGPTAEEVAAQEARRAARVEESRRRGKEQAKLRRDKQLDEKRAYLQYMLGLKEQIAAAGGPAEVRELLAGGQFEDEAEVDRYVGEARGQIAALEAKAAAAAAAEAGGAEGGEHQQQQQQQQEGGPAAAGAEGAAPAAELYPLLGVPDAELDEAQRREKRRQAGAKASAEGRARAAARREERARALAERDAREDAALAADPAGYVAALRQRCAAAVARAEARRRRRLGLPGDARRGGSKRLDAEKRQRMKLLAQAAGGAKKKRGGGKAGGPGGKRGRGDDSEDDGFGADDADWEVYRQMHPESSDSEVEAAEEEELAWLTQRLQQVGASAPAGGDDIAAGPTGGVDAGAGGAEAAGGAFGDGDITGGPFAPLLPPLFQRGAAAPTAPGLPSAPGRAPSAPPAPSVATSARGTPEPSAAARGPTPDAAAAASAAGAARPSPAPAAAAGAGDDCMLLGVERFRVPEILMQPSLAGLDEAGLPELVEWCLRRVSAEERAACIEGGLLLLGGGGGFVGLPQRLEAELTSRLPYGQPMRVVAGPDPRLDEWRGAAHVAAALATFGGRGARGGADWGGALTRAEYEERGPDWVREYSGLPSYW</sequence>
<dbReference type="InterPro" id="IPR043129">
    <property type="entry name" value="ATPase_NBD"/>
</dbReference>
<feature type="compositionally biased region" description="Acidic residues" evidence="2">
    <location>
        <begin position="590"/>
        <end position="602"/>
    </location>
</feature>
<evidence type="ECO:0000256" key="2">
    <source>
        <dbReference type="SAM" id="MobiDB-lite"/>
    </source>
</evidence>
<reference evidence="3 4" key="1">
    <citation type="journal article" date="2018" name="Sci. Rep.">
        <title>Raphidocelis subcapitata (=Pseudokirchneriella subcapitata) provides an insight into genome evolution and environmental adaptations in the Sphaeropleales.</title>
        <authorList>
            <person name="Suzuki S."/>
            <person name="Yamaguchi H."/>
            <person name="Nakajima N."/>
            <person name="Kawachi M."/>
        </authorList>
    </citation>
    <scope>NUCLEOTIDE SEQUENCE [LARGE SCALE GENOMIC DNA]</scope>
    <source>
        <strain evidence="3 4">NIES-35</strain>
    </source>
</reference>
<dbReference type="Proteomes" id="UP000247498">
    <property type="component" value="Unassembled WGS sequence"/>
</dbReference>
<dbReference type="Gene3D" id="3.30.420.40">
    <property type="match status" value="2"/>
</dbReference>
<name>A0A2V0PK86_9CHLO</name>
<evidence type="ECO:0000313" key="4">
    <source>
        <dbReference type="Proteomes" id="UP000247498"/>
    </source>
</evidence>
<dbReference type="SUPFAM" id="SSF53067">
    <property type="entry name" value="Actin-like ATPase domain"/>
    <property type="match status" value="2"/>
</dbReference>
<comment type="similarity">
    <text evidence="1">Belongs to the actin family.</text>
</comment>